<sequence>MTVSDSADRLPPGRPGDGGVPVTAARGADYASQWQLMWWRFKRHRLAVISVLVVLGIYLVAIFAEFLAPLPPNQTSTRHTYAPPQAVGFLVPGENGGTRFQPHVTGYKVEIDPIAIRRTFVPDDTRIIPIGFFVTSDPYLLLGFIPLETKFIGPVNKGDPFYLLGADRLGRDMLSRIVHGARVSMSIGLVGVFVSLFVGVLLGGISGYYGGLVDDAIQRTIEFLKAIPTIPLWMGLAAAIPQNWSPLMVYFLITVLISLIGWTSLAREVRGRFLSMKTEDFVAAAKLDGAGEVRIILRHMAPSFLSHIIATLTLAIPTMILAETALSFLGIGLRPPVVSWGVLLQEAQNVRAVATAPWLLLPGLSVVVAVLSLNFLGDGMRDAADPYAD</sequence>
<evidence type="ECO:0000256" key="2">
    <source>
        <dbReference type="ARBA" id="ARBA00022692"/>
    </source>
</evidence>
<dbReference type="Proteomes" id="UP000761264">
    <property type="component" value="Unassembled WGS sequence"/>
</dbReference>
<evidence type="ECO:0000256" key="3">
    <source>
        <dbReference type="ARBA" id="ARBA00022989"/>
    </source>
</evidence>
<keyword evidence="2 5" id="KW-0812">Transmembrane</keyword>
<name>A0A967F207_9PROT</name>
<dbReference type="EMBL" id="JAAQPH010000022">
    <property type="protein sequence ID" value="NIA71470.1"/>
    <property type="molecule type" value="Genomic_DNA"/>
</dbReference>
<organism evidence="8 9">
    <name type="scientific">Pelagibius litoralis</name>
    <dbReference type="NCBI Taxonomy" id="374515"/>
    <lineage>
        <taxon>Bacteria</taxon>
        <taxon>Pseudomonadati</taxon>
        <taxon>Pseudomonadota</taxon>
        <taxon>Alphaproteobacteria</taxon>
        <taxon>Rhodospirillales</taxon>
        <taxon>Rhodovibrionaceae</taxon>
        <taxon>Pelagibius</taxon>
    </lineage>
</organism>
<dbReference type="InterPro" id="IPR025966">
    <property type="entry name" value="OppC_N"/>
</dbReference>
<gene>
    <name evidence="8" type="ORF">HBA54_23030</name>
</gene>
<proteinExistence type="inferred from homology"/>
<dbReference type="InterPro" id="IPR000515">
    <property type="entry name" value="MetI-like"/>
</dbReference>
<feature type="domain" description="ABC transmembrane type-1" evidence="7">
    <location>
        <begin position="181"/>
        <end position="377"/>
    </location>
</feature>
<dbReference type="PROSITE" id="PS50928">
    <property type="entry name" value="ABC_TM1"/>
    <property type="match status" value="1"/>
</dbReference>
<comment type="similarity">
    <text evidence="5">Belongs to the binding-protein-dependent transport system permease family.</text>
</comment>
<dbReference type="InterPro" id="IPR035906">
    <property type="entry name" value="MetI-like_sf"/>
</dbReference>
<dbReference type="SUPFAM" id="SSF161098">
    <property type="entry name" value="MetI-like"/>
    <property type="match status" value="1"/>
</dbReference>
<reference evidence="8" key="1">
    <citation type="submission" date="2020-03" db="EMBL/GenBank/DDBJ databases">
        <title>Genome of Pelagibius litoralis DSM 21314T.</title>
        <authorList>
            <person name="Wang G."/>
        </authorList>
    </citation>
    <scope>NUCLEOTIDE SEQUENCE</scope>
    <source>
        <strain evidence="8">DSM 21314</strain>
    </source>
</reference>
<comment type="subcellular location">
    <subcellularLocation>
        <location evidence="1 5">Cell membrane</location>
        <topology evidence="1 5">Multi-pass membrane protein</topology>
    </subcellularLocation>
</comment>
<dbReference type="Gene3D" id="1.10.3720.10">
    <property type="entry name" value="MetI-like"/>
    <property type="match status" value="1"/>
</dbReference>
<feature type="transmembrane region" description="Helical" evidence="5">
    <location>
        <begin position="247"/>
        <end position="266"/>
    </location>
</feature>
<dbReference type="CDD" id="cd06261">
    <property type="entry name" value="TM_PBP2"/>
    <property type="match status" value="1"/>
</dbReference>
<feature type="region of interest" description="Disordered" evidence="6">
    <location>
        <begin position="1"/>
        <end position="22"/>
    </location>
</feature>
<comment type="caution">
    <text evidence="8">The sequence shown here is derived from an EMBL/GenBank/DDBJ whole genome shotgun (WGS) entry which is preliminary data.</text>
</comment>
<dbReference type="Pfam" id="PF00528">
    <property type="entry name" value="BPD_transp_1"/>
    <property type="match status" value="1"/>
</dbReference>
<dbReference type="AlphaFoldDB" id="A0A967F207"/>
<keyword evidence="4 5" id="KW-0472">Membrane</keyword>
<dbReference type="Pfam" id="PF12911">
    <property type="entry name" value="OppC_N"/>
    <property type="match status" value="1"/>
</dbReference>
<dbReference type="RefSeq" id="WP_167229128.1">
    <property type="nucleotide sequence ID" value="NZ_JAAQPH010000022.1"/>
</dbReference>
<dbReference type="PANTHER" id="PTHR43839:SF3">
    <property type="entry name" value="OLIGOPEPTIDE ABC TRANSPORTER, PERMEASE PROTEIN"/>
    <property type="match status" value="1"/>
</dbReference>
<dbReference type="PANTHER" id="PTHR43839">
    <property type="entry name" value="OPPC IN A BINDING PROTEIN-DEPENDENT TRANSPORT SYSTEM"/>
    <property type="match status" value="1"/>
</dbReference>
<evidence type="ECO:0000259" key="7">
    <source>
        <dbReference type="PROSITE" id="PS50928"/>
    </source>
</evidence>
<evidence type="ECO:0000313" key="8">
    <source>
        <dbReference type="EMBL" id="NIA71470.1"/>
    </source>
</evidence>
<evidence type="ECO:0000256" key="5">
    <source>
        <dbReference type="RuleBase" id="RU363032"/>
    </source>
</evidence>
<dbReference type="GO" id="GO:0005886">
    <property type="term" value="C:plasma membrane"/>
    <property type="evidence" value="ECO:0007669"/>
    <property type="project" value="UniProtKB-SubCell"/>
</dbReference>
<keyword evidence="9" id="KW-1185">Reference proteome</keyword>
<protein>
    <submittedName>
        <fullName evidence="8">ABC transporter permease</fullName>
    </submittedName>
</protein>
<feature type="transmembrane region" description="Helical" evidence="5">
    <location>
        <begin position="46"/>
        <end position="68"/>
    </location>
</feature>
<keyword evidence="3 5" id="KW-1133">Transmembrane helix</keyword>
<keyword evidence="5" id="KW-0813">Transport</keyword>
<feature type="transmembrane region" description="Helical" evidence="5">
    <location>
        <begin position="304"/>
        <end position="333"/>
    </location>
</feature>
<dbReference type="GO" id="GO:0055085">
    <property type="term" value="P:transmembrane transport"/>
    <property type="evidence" value="ECO:0007669"/>
    <property type="project" value="InterPro"/>
</dbReference>
<feature type="transmembrane region" description="Helical" evidence="5">
    <location>
        <begin position="353"/>
        <end position="376"/>
    </location>
</feature>
<accession>A0A967F207</accession>
<evidence type="ECO:0000313" key="9">
    <source>
        <dbReference type="Proteomes" id="UP000761264"/>
    </source>
</evidence>
<evidence type="ECO:0000256" key="4">
    <source>
        <dbReference type="ARBA" id="ARBA00023136"/>
    </source>
</evidence>
<evidence type="ECO:0000256" key="6">
    <source>
        <dbReference type="SAM" id="MobiDB-lite"/>
    </source>
</evidence>
<feature type="transmembrane region" description="Helical" evidence="5">
    <location>
        <begin position="183"/>
        <end position="211"/>
    </location>
</feature>
<evidence type="ECO:0000256" key="1">
    <source>
        <dbReference type="ARBA" id="ARBA00004651"/>
    </source>
</evidence>